<comment type="caution">
    <text evidence="6">The sequence shown here is derived from an EMBL/GenBank/DDBJ whole genome shotgun (WGS) entry which is preliminary data.</text>
</comment>
<evidence type="ECO:0000256" key="2">
    <source>
        <dbReference type="ARBA" id="ARBA00008681"/>
    </source>
</evidence>
<feature type="domain" description="Glycine zipper 2TM" evidence="5">
    <location>
        <begin position="32"/>
        <end position="72"/>
    </location>
</feature>
<dbReference type="InterPro" id="IPR016364">
    <property type="entry name" value="Surface_antigen_Rickettsia"/>
</dbReference>
<evidence type="ECO:0000256" key="1">
    <source>
        <dbReference type="ARBA" id="ARBA00004459"/>
    </source>
</evidence>
<keyword evidence="4" id="KW-0449">Lipoprotein</keyword>
<reference evidence="6" key="1">
    <citation type="submission" date="2019-03" db="EMBL/GenBank/DDBJ databases">
        <title>Afifella sp. nov., isolated from activated sludge.</title>
        <authorList>
            <person name="Li Q."/>
            <person name="Liu Y."/>
        </authorList>
    </citation>
    <scope>NUCLEOTIDE SEQUENCE</scope>
    <source>
        <strain evidence="6">L72</strain>
    </source>
</reference>
<evidence type="ECO:0000313" key="6">
    <source>
        <dbReference type="EMBL" id="MYZ50395.1"/>
    </source>
</evidence>
<proteinExistence type="inferred from homology"/>
<evidence type="ECO:0000313" key="7">
    <source>
        <dbReference type="Proteomes" id="UP000773614"/>
    </source>
</evidence>
<sequence length="158" mass="16008">MRKIAIAAATASVLVAGCSTGPNGGPPAEGVGALTGAVAGGVIGSRFGGGAGKVVAATLGAAAGGLIGSQIGRSIDERDRQIAMDAEYRALEYGRAGRPENWRNEATGTYGEVVVGPGYTVNALDCRDYTHSVYIDGRPQVARGTACRQPDGSWRVVS</sequence>
<protein>
    <recommendedName>
        <fullName evidence="3">17 kDa surface antigen</fullName>
    </recommendedName>
</protein>
<evidence type="ECO:0000259" key="5">
    <source>
        <dbReference type="Pfam" id="PF05433"/>
    </source>
</evidence>
<dbReference type="Proteomes" id="UP000773614">
    <property type="component" value="Unassembled WGS sequence"/>
</dbReference>
<dbReference type="EMBL" id="SPKJ01000163">
    <property type="protein sequence ID" value="MYZ50395.1"/>
    <property type="molecule type" value="Genomic_DNA"/>
</dbReference>
<comment type="similarity">
    <text evidence="2">Belongs to the rickettsiale 17 kDa surface antigen family.</text>
</comment>
<dbReference type="InterPro" id="IPR008816">
    <property type="entry name" value="Gly_zipper_2TM_dom"/>
</dbReference>
<name>A0A964T980_9HYPH</name>
<evidence type="ECO:0000256" key="4">
    <source>
        <dbReference type="ARBA" id="ARBA00023288"/>
    </source>
</evidence>
<keyword evidence="7" id="KW-1185">Reference proteome</keyword>
<dbReference type="Pfam" id="PF05433">
    <property type="entry name" value="Rick_17kDa_Anti"/>
    <property type="match status" value="1"/>
</dbReference>
<dbReference type="PIRSF" id="PIRSF002721">
    <property type="entry name" value="Surface_antigen_Rickettsia"/>
    <property type="match status" value="1"/>
</dbReference>
<comment type="subcellular location">
    <subcellularLocation>
        <location evidence="1">Cell outer membrane</location>
        <topology evidence="1">Lipid-anchor</topology>
    </subcellularLocation>
</comment>
<dbReference type="AlphaFoldDB" id="A0A964T980"/>
<organism evidence="6 7">
    <name type="scientific">Propylenella binzhouense</name>
    <dbReference type="NCBI Taxonomy" id="2555902"/>
    <lineage>
        <taxon>Bacteria</taxon>
        <taxon>Pseudomonadati</taxon>
        <taxon>Pseudomonadota</taxon>
        <taxon>Alphaproteobacteria</taxon>
        <taxon>Hyphomicrobiales</taxon>
        <taxon>Propylenellaceae</taxon>
        <taxon>Propylenella</taxon>
    </lineage>
</organism>
<evidence type="ECO:0000256" key="3">
    <source>
        <dbReference type="ARBA" id="ARBA00015281"/>
    </source>
</evidence>
<accession>A0A964T980</accession>
<dbReference type="PROSITE" id="PS51257">
    <property type="entry name" value="PROKAR_LIPOPROTEIN"/>
    <property type="match status" value="1"/>
</dbReference>
<dbReference type="RefSeq" id="WP_161142714.1">
    <property type="nucleotide sequence ID" value="NZ_SPKJ01000163.1"/>
</dbReference>
<dbReference type="GO" id="GO:0009279">
    <property type="term" value="C:cell outer membrane"/>
    <property type="evidence" value="ECO:0007669"/>
    <property type="project" value="UniProtKB-SubCell"/>
</dbReference>
<gene>
    <name evidence="6" type="ORF">E4O86_22070</name>
</gene>
<dbReference type="OrthoDB" id="5402098at2"/>